<feature type="domain" description="DUF6818" evidence="1">
    <location>
        <begin position="118"/>
        <end position="191"/>
    </location>
</feature>
<dbReference type="InterPro" id="IPR049203">
    <property type="entry name" value="DUF6818"/>
</dbReference>
<dbReference type="EMBL" id="QXGE01000125">
    <property type="protein sequence ID" value="KAE9323595.1"/>
    <property type="molecule type" value="Genomic_DNA"/>
</dbReference>
<dbReference type="PANTHER" id="PTHR34409">
    <property type="entry name" value="SET DOMAIN-CONTAINING PROTEIN"/>
    <property type="match status" value="1"/>
</dbReference>
<comment type="caution">
    <text evidence="2">The sequence shown here is derived from an EMBL/GenBank/DDBJ whole genome shotgun (WGS) entry which is preliminary data.</text>
</comment>
<evidence type="ECO:0000259" key="1">
    <source>
        <dbReference type="Pfam" id="PF20681"/>
    </source>
</evidence>
<proteinExistence type="predicted"/>
<dbReference type="Pfam" id="PF20681">
    <property type="entry name" value="DUF6818"/>
    <property type="match status" value="1"/>
</dbReference>
<sequence length="353" mass="40152">MPFERSRADSPIGVSGLRFGAKMVPFERSRADFLVLQLAFWARSFRALQDLSELLPLGFSHFRFCQTASTPSLQVVHPLRHKLHLRSLHALMVRQTGNPNYTSADVDRLLLLIEIELPLGRDEWERLATTYNANRPRGAPERDFEILRRKFKVLYSTWKPTAMPNMPRKEVKQAIDDNANVIEMNEAADEDRPIEPVDAARTLLLQRPLPRVVRSRAGCRRHVERLQEAEKYPKLHSFSKRLGGQDLATFRDTVGVKRALEEDKETMEASFAKAKRIRALRTSTALKTKLASREAAANNTGEAFARRFSFSVRRANARPKNAAPKRKSVAAPKSLLKRLATLPTKQKPWNAVA</sequence>
<dbReference type="Proteomes" id="UP000437068">
    <property type="component" value="Unassembled WGS sequence"/>
</dbReference>
<protein>
    <recommendedName>
        <fullName evidence="1">DUF6818 domain-containing protein</fullName>
    </recommendedName>
</protein>
<gene>
    <name evidence="3" type="ORF">PF001_g3845</name>
    <name evidence="2" type="ORF">PF007_g8061</name>
</gene>
<dbReference type="EMBL" id="QXFZ01000331">
    <property type="protein sequence ID" value="KAE9120714.1"/>
    <property type="molecule type" value="Genomic_DNA"/>
</dbReference>
<organism evidence="2 5">
    <name type="scientific">Phytophthora fragariae</name>
    <dbReference type="NCBI Taxonomy" id="53985"/>
    <lineage>
        <taxon>Eukaryota</taxon>
        <taxon>Sar</taxon>
        <taxon>Stramenopiles</taxon>
        <taxon>Oomycota</taxon>
        <taxon>Peronosporomycetes</taxon>
        <taxon>Peronosporales</taxon>
        <taxon>Peronosporaceae</taxon>
        <taxon>Phytophthora</taxon>
    </lineage>
</organism>
<evidence type="ECO:0000313" key="3">
    <source>
        <dbReference type="EMBL" id="KAE9323595.1"/>
    </source>
</evidence>
<dbReference type="PANTHER" id="PTHR34409:SF1">
    <property type="entry name" value="MYB-LIKE DOMAIN-CONTAINING PROTEIN"/>
    <property type="match status" value="1"/>
</dbReference>
<accession>A0A6A3SN96</accession>
<reference evidence="4 5" key="1">
    <citation type="submission" date="2018-08" db="EMBL/GenBank/DDBJ databases">
        <title>Genomic investigation of the strawberry pathogen Phytophthora fragariae indicates pathogenicity is determined by transcriptional variation in three key races.</title>
        <authorList>
            <person name="Adams T.M."/>
            <person name="Armitage A.D."/>
            <person name="Sobczyk M.K."/>
            <person name="Bates H.J."/>
            <person name="Dunwell J.M."/>
            <person name="Nellist C.F."/>
            <person name="Harrison R.J."/>
        </authorList>
    </citation>
    <scope>NUCLEOTIDE SEQUENCE [LARGE SCALE GENOMIC DNA]</scope>
    <source>
        <strain evidence="3 4">A4</strain>
        <strain evidence="2 5">NOV-71</strain>
    </source>
</reference>
<name>A0A6A3SN96_9STRA</name>
<evidence type="ECO:0000313" key="2">
    <source>
        <dbReference type="EMBL" id="KAE9120714.1"/>
    </source>
</evidence>
<evidence type="ECO:0000313" key="5">
    <source>
        <dbReference type="Proteomes" id="UP000441208"/>
    </source>
</evidence>
<dbReference type="AlphaFoldDB" id="A0A6A3SN96"/>
<dbReference type="Proteomes" id="UP000441208">
    <property type="component" value="Unassembled WGS sequence"/>
</dbReference>
<evidence type="ECO:0000313" key="4">
    <source>
        <dbReference type="Proteomes" id="UP000437068"/>
    </source>
</evidence>